<gene>
    <name evidence="3" type="ORF">ACFQGD_15760</name>
</gene>
<dbReference type="PANTHER" id="PTHR33608">
    <property type="entry name" value="BLL2464 PROTEIN"/>
    <property type="match status" value="1"/>
</dbReference>
<comment type="caution">
    <text evidence="3">The sequence shown here is derived from an EMBL/GenBank/DDBJ whole genome shotgun (WGS) entry which is preliminary data.</text>
</comment>
<proteinExistence type="predicted"/>
<evidence type="ECO:0000256" key="1">
    <source>
        <dbReference type="SAM" id="Phobius"/>
    </source>
</evidence>
<reference evidence="4" key="1">
    <citation type="journal article" date="2019" name="Int. J. Syst. Evol. Microbiol.">
        <title>The Global Catalogue of Microorganisms (GCM) 10K type strain sequencing project: providing services to taxonomists for standard genome sequencing and annotation.</title>
        <authorList>
            <consortium name="The Broad Institute Genomics Platform"/>
            <consortium name="The Broad Institute Genome Sequencing Center for Infectious Disease"/>
            <person name="Wu L."/>
            <person name="Ma J."/>
        </authorList>
    </citation>
    <scope>NUCLEOTIDE SEQUENCE [LARGE SCALE GENOMIC DNA]</scope>
    <source>
        <strain evidence="4">KCTC 32255</strain>
    </source>
</reference>
<keyword evidence="1" id="KW-0812">Transmembrane</keyword>
<evidence type="ECO:0000313" key="4">
    <source>
        <dbReference type="Proteomes" id="UP001596337"/>
    </source>
</evidence>
<sequence>MTGATRYAPAASVNWRPSPLAVTLTVLASATLIGAVLLRRVEFLAFAAPLLGALLSAGRPSGHVEVSSDRDEEHCFASESVDFAVSVTAAGCVVERVSVTGADVDVVDTVVTWTSGGTVVRCQVRAPSWGRFAPTVTIALRAASGLRTATVVRHPVRLRVYPHPEPMRTAPRTTDLPDRIGAHIGRRLGAGVEFAGIRPYVPGNQLRMVNWHASARRGRLHVTERLAERSATVVALIDAWALRSPGGCPPPVRQACSLAVAGATQLARAALRRGDQAGVIALGGPLCWVRPDIGRRQFYRIADAVLDTIPAEGDTASRTGHSDLLPRGILPPSALVVAFTPLLDSRIATTLNDVRLRGHAVAVVDVLRDLPTRGETDPLVGAMWRWERTTMYRNFGLLGIPVVAWPHDSTVDEALAPLALRPLTVRRPSP</sequence>
<protein>
    <submittedName>
        <fullName evidence="3">DUF58 domain-containing protein</fullName>
    </submittedName>
</protein>
<dbReference type="Pfam" id="PF01882">
    <property type="entry name" value="DUF58"/>
    <property type="match status" value="1"/>
</dbReference>
<keyword evidence="1" id="KW-1133">Transmembrane helix</keyword>
<feature type="transmembrane region" description="Helical" evidence="1">
    <location>
        <begin position="20"/>
        <end position="38"/>
    </location>
</feature>
<dbReference type="EMBL" id="JBHSXX010000001">
    <property type="protein sequence ID" value="MFC6868595.1"/>
    <property type="molecule type" value="Genomic_DNA"/>
</dbReference>
<accession>A0ABW2C1W1</accession>
<feature type="domain" description="DUF58" evidence="2">
    <location>
        <begin position="197"/>
        <end position="365"/>
    </location>
</feature>
<dbReference type="RefSeq" id="WP_345390415.1">
    <property type="nucleotide sequence ID" value="NZ_BAABLA010000005.1"/>
</dbReference>
<evidence type="ECO:0000259" key="2">
    <source>
        <dbReference type="Pfam" id="PF01882"/>
    </source>
</evidence>
<dbReference type="Proteomes" id="UP001596337">
    <property type="component" value="Unassembled WGS sequence"/>
</dbReference>
<keyword evidence="1" id="KW-0472">Membrane</keyword>
<organism evidence="3 4">
    <name type="scientific">Haloechinothrix salitolerans</name>
    <dbReference type="NCBI Taxonomy" id="926830"/>
    <lineage>
        <taxon>Bacteria</taxon>
        <taxon>Bacillati</taxon>
        <taxon>Actinomycetota</taxon>
        <taxon>Actinomycetes</taxon>
        <taxon>Pseudonocardiales</taxon>
        <taxon>Pseudonocardiaceae</taxon>
        <taxon>Haloechinothrix</taxon>
    </lineage>
</organism>
<keyword evidence="4" id="KW-1185">Reference proteome</keyword>
<dbReference type="InterPro" id="IPR002881">
    <property type="entry name" value="DUF58"/>
</dbReference>
<evidence type="ECO:0000313" key="3">
    <source>
        <dbReference type="EMBL" id="MFC6868595.1"/>
    </source>
</evidence>
<name>A0ABW2C1W1_9PSEU</name>
<dbReference type="PANTHER" id="PTHR33608:SF14">
    <property type="entry name" value="POSSIBLE CONSERVED SECRETED PROTEIN"/>
    <property type="match status" value="1"/>
</dbReference>